<dbReference type="SMART" id="SM00358">
    <property type="entry name" value="DSRM"/>
    <property type="match status" value="1"/>
</dbReference>
<comment type="function">
    <text evidence="8">Digests double-stranded RNA. Involved in the processing of primary rRNA transcript to yield the immediate precursors to the large and small rRNAs (23S and 16S). Processes some mRNAs, and tRNAs when they are encoded in the rRNA operon. Processes pre-crRNA and tracrRNA of type II CRISPR loci if present in the organism.</text>
</comment>
<dbReference type="Proteomes" id="UP000004913">
    <property type="component" value="Unassembled WGS sequence"/>
</dbReference>
<feature type="binding site" evidence="8">
    <location>
        <position position="131"/>
    </location>
    <ligand>
        <name>Mg(2+)</name>
        <dbReference type="ChEBI" id="CHEBI:18420"/>
    </ligand>
</feature>
<protein>
    <recommendedName>
        <fullName evidence="8">Ribonuclease 3</fullName>
        <ecNumber evidence="8">3.1.26.3</ecNumber>
    </recommendedName>
    <alternativeName>
        <fullName evidence="8">Ribonuclease III</fullName>
        <shortName evidence="8">RNase III</shortName>
    </alternativeName>
</protein>
<accession>F5IV37</accession>
<evidence type="ECO:0000256" key="1">
    <source>
        <dbReference type="ARBA" id="ARBA00000109"/>
    </source>
</evidence>
<dbReference type="GO" id="GO:0008033">
    <property type="term" value="P:tRNA processing"/>
    <property type="evidence" value="ECO:0007669"/>
    <property type="project" value="UniProtKB-KW"/>
</dbReference>
<feature type="binding site" evidence="8">
    <location>
        <position position="134"/>
    </location>
    <ligand>
        <name>Mg(2+)</name>
        <dbReference type="ChEBI" id="CHEBI:18420"/>
    </ligand>
</feature>
<reference evidence="11 12" key="1">
    <citation type="submission" date="2011-04" db="EMBL/GenBank/DDBJ databases">
        <title>The Genome Sequence of Dysgonomonas gadei ATCC BAA-286.</title>
        <authorList>
            <consortium name="The Broad Institute Genome Sequencing Platform"/>
            <person name="Earl A."/>
            <person name="Ward D."/>
            <person name="Feldgarden M."/>
            <person name="Gevers D."/>
            <person name="Pudlo N."/>
            <person name="Martens E."/>
            <person name="Allen-Vercoe E."/>
            <person name="Young S.K."/>
            <person name="Zeng Q."/>
            <person name="Gargeya S."/>
            <person name="Fitzgerald M."/>
            <person name="Haas B."/>
            <person name="Abouelleil A."/>
            <person name="Alvarado L."/>
            <person name="Arachchi H.M."/>
            <person name="Berlin A."/>
            <person name="Brown A."/>
            <person name="Chapman S.B."/>
            <person name="Chen Z."/>
            <person name="Dunbar C."/>
            <person name="Freedman E."/>
            <person name="Gearin G."/>
            <person name="Gellesch M."/>
            <person name="Goldberg J."/>
            <person name="Griggs A."/>
            <person name="Gujja S."/>
            <person name="Heiman D."/>
            <person name="Howarth C."/>
            <person name="Larson L."/>
            <person name="Lui A."/>
            <person name="MacDonald P.J.P."/>
            <person name="Mehta T."/>
            <person name="Montmayeur A."/>
            <person name="Murphy C."/>
            <person name="Neiman D."/>
            <person name="Pearson M."/>
            <person name="Priest M."/>
            <person name="Roberts A."/>
            <person name="Saif S."/>
            <person name="Shea T."/>
            <person name="Shenoy N."/>
            <person name="Sisk P."/>
            <person name="Stolte C."/>
            <person name="Sykes S."/>
            <person name="Yandava C."/>
            <person name="Wortman J."/>
            <person name="Nusbaum C."/>
            <person name="Birren B."/>
        </authorList>
    </citation>
    <scope>NUCLEOTIDE SEQUENCE [LARGE SCALE GENOMIC DNA]</scope>
    <source>
        <strain evidence="11 12">ATCC BAA-286</strain>
    </source>
</reference>
<dbReference type="HOGENOM" id="CLU_000907_1_0_10"/>
<dbReference type="InterPro" id="IPR011907">
    <property type="entry name" value="RNase_III"/>
</dbReference>
<dbReference type="PANTHER" id="PTHR11207:SF0">
    <property type="entry name" value="RIBONUCLEASE 3"/>
    <property type="match status" value="1"/>
</dbReference>
<dbReference type="GO" id="GO:0004525">
    <property type="term" value="F:ribonuclease III activity"/>
    <property type="evidence" value="ECO:0007669"/>
    <property type="project" value="UniProtKB-UniRule"/>
</dbReference>
<keyword evidence="3 8" id="KW-0507">mRNA processing</keyword>
<dbReference type="Gene3D" id="1.10.1520.10">
    <property type="entry name" value="Ribonuclease III domain"/>
    <property type="match status" value="1"/>
</dbReference>
<dbReference type="CDD" id="cd00593">
    <property type="entry name" value="RIBOc"/>
    <property type="match status" value="1"/>
</dbReference>
<keyword evidence="4 8" id="KW-0540">Nuclease</keyword>
<dbReference type="eggNOG" id="COG0571">
    <property type="taxonomic scope" value="Bacteria"/>
</dbReference>
<feature type="domain" description="DRBM" evidence="9">
    <location>
        <begin position="173"/>
        <end position="242"/>
    </location>
</feature>
<keyword evidence="12" id="KW-1185">Reference proteome</keyword>
<keyword evidence="8" id="KW-0479">Metal-binding</keyword>
<dbReference type="RefSeq" id="WP_006798852.1">
    <property type="nucleotide sequence ID" value="NZ_GL891980.1"/>
</dbReference>
<dbReference type="HAMAP" id="MF_00104">
    <property type="entry name" value="RNase_III"/>
    <property type="match status" value="1"/>
</dbReference>
<keyword evidence="7 8" id="KW-0694">RNA-binding</keyword>
<dbReference type="NCBIfam" id="TIGR02191">
    <property type="entry name" value="RNaseIII"/>
    <property type="match status" value="1"/>
</dbReference>
<organism evidence="11 12">
    <name type="scientific">Dysgonomonas gadei ATCC BAA-286</name>
    <dbReference type="NCBI Taxonomy" id="742766"/>
    <lineage>
        <taxon>Bacteria</taxon>
        <taxon>Pseudomonadati</taxon>
        <taxon>Bacteroidota</taxon>
        <taxon>Bacteroidia</taxon>
        <taxon>Bacteroidales</taxon>
        <taxon>Dysgonomonadaceae</taxon>
        <taxon>Dysgonomonas</taxon>
    </lineage>
</organism>
<evidence type="ECO:0000313" key="11">
    <source>
        <dbReference type="EMBL" id="EGK03087.1"/>
    </source>
</evidence>
<dbReference type="GO" id="GO:0003725">
    <property type="term" value="F:double-stranded RNA binding"/>
    <property type="evidence" value="ECO:0007669"/>
    <property type="project" value="TreeGrafter"/>
</dbReference>
<dbReference type="InterPro" id="IPR000999">
    <property type="entry name" value="RNase_III_dom"/>
</dbReference>
<comment type="subunit">
    <text evidence="8">Homodimer.</text>
</comment>
<dbReference type="CDD" id="cd10845">
    <property type="entry name" value="DSRM_RNAse_III_family"/>
    <property type="match status" value="1"/>
</dbReference>
<feature type="binding site" evidence="8">
    <location>
        <position position="62"/>
    </location>
    <ligand>
        <name>Mg(2+)</name>
        <dbReference type="ChEBI" id="CHEBI:18420"/>
    </ligand>
</feature>
<evidence type="ECO:0000256" key="5">
    <source>
        <dbReference type="ARBA" id="ARBA00022759"/>
    </source>
</evidence>
<dbReference type="Gene3D" id="3.30.160.20">
    <property type="match status" value="1"/>
</dbReference>
<dbReference type="SUPFAM" id="SSF69065">
    <property type="entry name" value="RNase III domain-like"/>
    <property type="match status" value="1"/>
</dbReference>
<dbReference type="OrthoDB" id="9805026at2"/>
<feature type="active site" evidence="8">
    <location>
        <position position="66"/>
    </location>
</feature>
<sequence>MLKKIYRGIRLLPKRGKEPYVSFCKILGFYPYNITLYEQALLHKSSSIKLKDGRWINNERLEFLGDAILDAIVADIVFKEFEYKKEGFLTNMRSKIVQRETLNRLALEIGIDKLIKTSTRNTTPNTHMYGNALEAFIGAIYLDQGYRAAKRFVFERLIQEHLNIESVAELEANYKSRLIEWSQKQKISVSFDLIDSFVDENNTPIFKTAVIIMGEQAGLGTGYSKKESQQKAAKEAYNKLQRNTTFRNHIFELYEQQQQLQNEKYVNTTPEEE</sequence>
<dbReference type="GO" id="GO:0006397">
    <property type="term" value="P:mRNA processing"/>
    <property type="evidence" value="ECO:0007669"/>
    <property type="project" value="UniProtKB-UniRule"/>
</dbReference>
<dbReference type="SMART" id="SM00535">
    <property type="entry name" value="RIBOc"/>
    <property type="match status" value="1"/>
</dbReference>
<dbReference type="GO" id="GO:0006364">
    <property type="term" value="P:rRNA processing"/>
    <property type="evidence" value="ECO:0007669"/>
    <property type="project" value="UniProtKB-UniRule"/>
</dbReference>
<keyword evidence="8" id="KW-0963">Cytoplasm</keyword>
<feature type="active site" evidence="8">
    <location>
        <position position="134"/>
    </location>
</feature>
<keyword evidence="8" id="KW-0819">tRNA processing</keyword>
<comment type="similarity">
    <text evidence="2">Belongs to the ribonuclease III family.</text>
</comment>
<evidence type="ECO:0000256" key="3">
    <source>
        <dbReference type="ARBA" id="ARBA00022664"/>
    </source>
</evidence>
<dbReference type="InterPro" id="IPR036389">
    <property type="entry name" value="RNase_III_sf"/>
</dbReference>
<dbReference type="GO" id="GO:0010468">
    <property type="term" value="P:regulation of gene expression"/>
    <property type="evidence" value="ECO:0007669"/>
    <property type="project" value="TreeGrafter"/>
</dbReference>
<keyword evidence="5 8" id="KW-0255">Endonuclease</keyword>
<keyword evidence="8" id="KW-0699">rRNA-binding</keyword>
<dbReference type="PANTHER" id="PTHR11207">
    <property type="entry name" value="RIBONUCLEASE III"/>
    <property type="match status" value="1"/>
</dbReference>
<dbReference type="Pfam" id="PF14622">
    <property type="entry name" value="Ribonucleas_3_3"/>
    <property type="match status" value="1"/>
</dbReference>
<evidence type="ECO:0000256" key="4">
    <source>
        <dbReference type="ARBA" id="ARBA00022722"/>
    </source>
</evidence>
<dbReference type="InterPro" id="IPR014720">
    <property type="entry name" value="dsRBD_dom"/>
</dbReference>
<keyword evidence="6 8" id="KW-0378">Hydrolase</keyword>
<evidence type="ECO:0000259" key="10">
    <source>
        <dbReference type="PROSITE" id="PS50142"/>
    </source>
</evidence>
<feature type="domain" description="RNase III" evidence="10">
    <location>
        <begin position="20"/>
        <end position="145"/>
    </location>
</feature>
<comment type="caution">
    <text evidence="11">The sequence shown here is derived from an EMBL/GenBank/DDBJ whole genome shotgun (WGS) entry which is preliminary data.</text>
</comment>
<dbReference type="PROSITE" id="PS50142">
    <property type="entry name" value="RNASE_3_2"/>
    <property type="match status" value="1"/>
</dbReference>
<dbReference type="GO" id="GO:0019843">
    <property type="term" value="F:rRNA binding"/>
    <property type="evidence" value="ECO:0007669"/>
    <property type="project" value="UniProtKB-KW"/>
</dbReference>
<evidence type="ECO:0000256" key="7">
    <source>
        <dbReference type="ARBA" id="ARBA00022884"/>
    </source>
</evidence>
<dbReference type="STRING" id="742766.HMPREF9455_01337"/>
<evidence type="ECO:0000256" key="6">
    <source>
        <dbReference type="ARBA" id="ARBA00022801"/>
    </source>
</evidence>
<dbReference type="EC" id="3.1.26.3" evidence="8"/>
<dbReference type="Pfam" id="PF00035">
    <property type="entry name" value="dsrm"/>
    <property type="match status" value="1"/>
</dbReference>
<proteinExistence type="inferred from homology"/>
<dbReference type="GO" id="GO:0046872">
    <property type="term" value="F:metal ion binding"/>
    <property type="evidence" value="ECO:0007669"/>
    <property type="project" value="UniProtKB-KW"/>
</dbReference>
<name>F5IV37_9BACT</name>
<dbReference type="PROSITE" id="PS50137">
    <property type="entry name" value="DS_RBD"/>
    <property type="match status" value="1"/>
</dbReference>
<dbReference type="EMBL" id="ADLV01000015">
    <property type="protein sequence ID" value="EGK03087.1"/>
    <property type="molecule type" value="Genomic_DNA"/>
</dbReference>
<evidence type="ECO:0000313" key="12">
    <source>
        <dbReference type="Proteomes" id="UP000004913"/>
    </source>
</evidence>
<comment type="catalytic activity">
    <reaction evidence="1 8">
        <text>Endonucleolytic cleavage to 5'-phosphomonoester.</text>
        <dbReference type="EC" id="3.1.26.3"/>
    </reaction>
</comment>
<comment type="cofactor">
    <cofactor evidence="8">
        <name>Mg(2+)</name>
        <dbReference type="ChEBI" id="CHEBI:18420"/>
    </cofactor>
</comment>
<evidence type="ECO:0000259" key="9">
    <source>
        <dbReference type="PROSITE" id="PS50137"/>
    </source>
</evidence>
<keyword evidence="8" id="KW-0460">Magnesium</keyword>
<comment type="subcellular location">
    <subcellularLocation>
        <location evidence="8">Cytoplasm</location>
    </subcellularLocation>
</comment>
<dbReference type="PROSITE" id="PS00517">
    <property type="entry name" value="RNASE_3_1"/>
    <property type="match status" value="1"/>
</dbReference>
<evidence type="ECO:0000256" key="8">
    <source>
        <dbReference type="HAMAP-Rule" id="MF_00104"/>
    </source>
</evidence>
<dbReference type="AlphaFoldDB" id="F5IV37"/>
<dbReference type="GO" id="GO:0005737">
    <property type="term" value="C:cytoplasm"/>
    <property type="evidence" value="ECO:0007669"/>
    <property type="project" value="UniProtKB-SubCell"/>
</dbReference>
<gene>
    <name evidence="8" type="primary">rnc</name>
    <name evidence="11" type="ORF">HMPREF9455_01337</name>
</gene>
<dbReference type="SUPFAM" id="SSF54768">
    <property type="entry name" value="dsRNA-binding domain-like"/>
    <property type="match status" value="1"/>
</dbReference>
<keyword evidence="8" id="KW-0698">rRNA processing</keyword>
<evidence type="ECO:0000256" key="2">
    <source>
        <dbReference type="ARBA" id="ARBA00010183"/>
    </source>
</evidence>